<dbReference type="PANTHER" id="PTHR39428:SF3">
    <property type="entry name" value="DEAZAFLAVIN-DEPENDENT NITROREDUCTASE"/>
    <property type="match status" value="1"/>
</dbReference>
<dbReference type="GO" id="GO:0005886">
    <property type="term" value="C:plasma membrane"/>
    <property type="evidence" value="ECO:0007669"/>
    <property type="project" value="TreeGrafter"/>
</dbReference>
<protein>
    <submittedName>
        <fullName evidence="3">Deazaflavin-dependent nitroreductase</fullName>
        <ecNumber evidence="3">1.-.-.-</ecNumber>
    </submittedName>
</protein>
<organism evidence="3 4">
    <name type="scientific">Nocardia cerradoensis</name>
    <dbReference type="NCBI Taxonomy" id="85688"/>
    <lineage>
        <taxon>Bacteria</taxon>
        <taxon>Bacillati</taxon>
        <taxon>Actinomycetota</taxon>
        <taxon>Actinomycetes</taxon>
        <taxon>Mycobacteriales</taxon>
        <taxon>Nocardiaceae</taxon>
        <taxon>Nocardia</taxon>
    </lineage>
</organism>
<keyword evidence="3" id="KW-0560">Oxidoreductase</keyword>
<comment type="catalytic activity">
    <reaction evidence="2">
        <text>oxidized coenzyme F420-(gamma-L-Glu)(n) + a quinol + H(+) = reduced coenzyme F420-(gamma-L-Glu)(n) + a quinone</text>
        <dbReference type="Rhea" id="RHEA:39663"/>
        <dbReference type="Rhea" id="RHEA-COMP:12939"/>
        <dbReference type="Rhea" id="RHEA-COMP:14378"/>
        <dbReference type="ChEBI" id="CHEBI:15378"/>
        <dbReference type="ChEBI" id="CHEBI:24646"/>
        <dbReference type="ChEBI" id="CHEBI:132124"/>
        <dbReference type="ChEBI" id="CHEBI:133980"/>
        <dbReference type="ChEBI" id="CHEBI:139511"/>
    </reaction>
</comment>
<dbReference type="InterPro" id="IPR004378">
    <property type="entry name" value="F420H2_quin_Rdtase"/>
</dbReference>
<dbReference type="EC" id="1.-.-.-" evidence="3"/>
<accession>A0A231GZU7</accession>
<reference evidence="3 4" key="1">
    <citation type="submission" date="2017-07" db="EMBL/GenBank/DDBJ databases">
        <title>First draft Genome Sequence of Nocardia cerradoensis isolated from human infection.</title>
        <authorList>
            <person name="Carrasco G."/>
        </authorList>
    </citation>
    <scope>NUCLEOTIDE SEQUENCE [LARGE SCALE GENOMIC DNA]</scope>
    <source>
        <strain evidence="3 4">CNM20130759</strain>
    </source>
</reference>
<dbReference type="InterPro" id="IPR012349">
    <property type="entry name" value="Split_barrel_FMN-bd"/>
</dbReference>
<dbReference type="AlphaFoldDB" id="A0A231GZU7"/>
<comment type="similarity">
    <text evidence="1">Belongs to the F420H(2)-dependent quinone reductase family.</text>
</comment>
<dbReference type="Gene3D" id="2.30.110.10">
    <property type="entry name" value="Electron Transport, Fmn-binding Protein, Chain A"/>
    <property type="match status" value="1"/>
</dbReference>
<comment type="caution">
    <text evidence="3">The sequence shown here is derived from an EMBL/GenBank/DDBJ whole genome shotgun (WGS) entry which is preliminary data.</text>
</comment>
<sequence>MIGGRRRKIHARTANPEERARLWPQITEAYGGYANYQTRTTREIPVVICELEGAR</sequence>
<gene>
    <name evidence="3" type="primary">ddn_5</name>
    <name evidence="3" type="ORF">B7C42_05728</name>
</gene>
<dbReference type="GO" id="GO:0052755">
    <property type="term" value="F:coenzyme F420H2:quinone oxidoreductase activity"/>
    <property type="evidence" value="ECO:0007669"/>
    <property type="project" value="RHEA"/>
</dbReference>
<dbReference type="Pfam" id="PF04075">
    <property type="entry name" value="F420H2_quin_red"/>
    <property type="match status" value="1"/>
</dbReference>
<name>A0A231GZU7_9NOCA</name>
<proteinExistence type="inferred from homology"/>
<keyword evidence="4" id="KW-1185">Reference proteome</keyword>
<dbReference type="EMBL" id="NGAF01000015">
    <property type="protein sequence ID" value="OXR42129.1"/>
    <property type="molecule type" value="Genomic_DNA"/>
</dbReference>
<evidence type="ECO:0000313" key="4">
    <source>
        <dbReference type="Proteomes" id="UP000215506"/>
    </source>
</evidence>
<evidence type="ECO:0000256" key="2">
    <source>
        <dbReference type="ARBA" id="ARBA00049106"/>
    </source>
</evidence>
<dbReference type="PANTHER" id="PTHR39428">
    <property type="entry name" value="F420H(2)-DEPENDENT QUINONE REDUCTASE RV1261C"/>
    <property type="match status" value="1"/>
</dbReference>
<dbReference type="GO" id="GO:0070967">
    <property type="term" value="F:coenzyme F420 binding"/>
    <property type="evidence" value="ECO:0007669"/>
    <property type="project" value="TreeGrafter"/>
</dbReference>
<evidence type="ECO:0000313" key="3">
    <source>
        <dbReference type="EMBL" id="OXR42129.1"/>
    </source>
</evidence>
<evidence type="ECO:0000256" key="1">
    <source>
        <dbReference type="ARBA" id="ARBA00008710"/>
    </source>
</evidence>
<dbReference type="Proteomes" id="UP000215506">
    <property type="component" value="Unassembled WGS sequence"/>
</dbReference>